<evidence type="ECO:0000313" key="3">
    <source>
        <dbReference type="Proteomes" id="UP000001055"/>
    </source>
</evidence>
<feature type="domain" description="Heterokaryon incompatibility" evidence="1">
    <location>
        <begin position="43"/>
        <end position="134"/>
    </location>
</feature>
<evidence type="ECO:0000313" key="2">
    <source>
        <dbReference type="EMBL" id="EAT78015.1"/>
    </source>
</evidence>
<dbReference type="GeneID" id="5981584"/>
<name>Q0U0W8_PHANO</name>
<dbReference type="KEGG" id="pno:SNOG_14475"/>
<dbReference type="Proteomes" id="UP000001055">
    <property type="component" value="Unassembled WGS sequence"/>
</dbReference>
<dbReference type="HOGENOM" id="CLU_000288_138_0_1"/>
<dbReference type="InParanoid" id="Q0U0W8"/>
<dbReference type="OMA" id="GWYPAFQ"/>
<evidence type="ECO:0000259" key="1">
    <source>
        <dbReference type="Pfam" id="PF06985"/>
    </source>
</evidence>
<reference evidence="3" key="1">
    <citation type="journal article" date="2007" name="Plant Cell">
        <title>Dothideomycete-plant interactions illuminated by genome sequencing and EST analysis of the wheat pathogen Stagonospora nodorum.</title>
        <authorList>
            <person name="Hane J.K."/>
            <person name="Lowe R.G."/>
            <person name="Solomon P.S."/>
            <person name="Tan K.C."/>
            <person name="Schoch C.L."/>
            <person name="Spatafora J.W."/>
            <person name="Crous P.W."/>
            <person name="Kodira C."/>
            <person name="Birren B.W."/>
            <person name="Galagan J.E."/>
            <person name="Torriani S.F."/>
            <person name="McDonald B.A."/>
            <person name="Oliver R.P."/>
        </authorList>
    </citation>
    <scope>NUCLEOTIDE SEQUENCE [LARGE SCALE GENOMIC DNA]</scope>
    <source>
        <strain evidence="3">SN15 / ATCC MYA-4574 / FGSC 10173</strain>
    </source>
</reference>
<dbReference type="eggNOG" id="ENOG502T6UE">
    <property type="taxonomic scope" value="Eukaryota"/>
</dbReference>
<protein>
    <recommendedName>
        <fullName evidence="1">Heterokaryon incompatibility domain-containing protein</fullName>
    </recommendedName>
</protein>
<accession>Q0U0W8</accession>
<organism evidence="2 3">
    <name type="scientific">Phaeosphaeria nodorum (strain SN15 / ATCC MYA-4574 / FGSC 10173)</name>
    <name type="common">Glume blotch fungus</name>
    <name type="synonym">Parastagonospora nodorum</name>
    <dbReference type="NCBI Taxonomy" id="321614"/>
    <lineage>
        <taxon>Eukaryota</taxon>
        <taxon>Fungi</taxon>
        <taxon>Dikarya</taxon>
        <taxon>Ascomycota</taxon>
        <taxon>Pezizomycotina</taxon>
        <taxon>Dothideomycetes</taxon>
        <taxon>Pleosporomycetidae</taxon>
        <taxon>Pleosporales</taxon>
        <taxon>Pleosporineae</taxon>
        <taxon>Phaeosphaeriaceae</taxon>
        <taxon>Parastagonospora</taxon>
    </lineage>
</organism>
<dbReference type="Pfam" id="PF06985">
    <property type="entry name" value="HET"/>
    <property type="match status" value="1"/>
</dbReference>
<dbReference type="STRING" id="321614.Q0U0W8"/>
<dbReference type="EMBL" id="CH445356">
    <property type="protein sequence ID" value="EAT78015.1"/>
    <property type="molecule type" value="Genomic_DNA"/>
</dbReference>
<dbReference type="AlphaFoldDB" id="Q0U0W8"/>
<dbReference type="VEuPathDB" id="FungiDB:JI435_144750"/>
<proteinExistence type="predicted"/>
<gene>
    <name evidence="2" type="ORF">SNOG_14475</name>
</gene>
<sequence length="363" mass="41293">MCFSPTLFAACRKHHPHMHLLRSGPAGNFSLTFFHASDRLPSYAILSHTWGRHEDEVSFKDIVDGEGKDKAGYRKVRFCHDEAASDGLQYFWIDTCCIDRSSSAELTEAINSMFRYYQNAARCYAYLSDVSTEECWRERLQKSRWFTRGWTLQELLAPKSIMFFSVEGSNLGTRTSLRRDISQVTRIPEHVLEGSPLANVSIEERLSWADDRSTRQEEDRAYSLLGIFDVYMPLVYGEGHANAFRRLKREIQMASMVNTSHSGPMLTTRLMRLADEDKTSITPSNDLYRTRPPDSLFEIAGRTGNIQVQGRATDVNTGICYRISTRDARFPAIISGCTGSIVIMDNARNLNTGISVHQFEHSD</sequence>
<dbReference type="RefSeq" id="XP_001804659.1">
    <property type="nucleotide sequence ID" value="XM_001804607.1"/>
</dbReference>
<dbReference type="PANTHER" id="PTHR10622">
    <property type="entry name" value="HET DOMAIN-CONTAINING PROTEIN"/>
    <property type="match status" value="1"/>
</dbReference>
<dbReference type="PANTHER" id="PTHR10622:SF13">
    <property type="entry name" value="NACHT DOMAIN-CONTAINING PROTEIN"/>
    <property type="match status" value="1"/>
</dbReference>
<dbReference type="InterPro" id="IPR010730">
    <property type="entry name" value="HET"/>
</dbReference>